<keyword evidence="1" id="KW-0732">Signal</keyword>
<name>A0A1C6WEM6_PLABE</name>
<organism evidence="4">
    <name type="scientific">Plasmodium berghei</name>
    <dbReference type="NCBI Taxonomy" id="5821"/>
    <lineage>
        <taxon>Eukaryota</taxon>
        <taxon>Sar</taxon>
        <taxon>Alveolata</taxon>
        <taxon>Apicomplexa</taxon>
        <taxon>Aconoidasida</taxon>
        <taxon>Haemosporida</taxon>
        <taxon>Plasmodiidae</taxon>
        <taxon>Plasmodium</taxon>
        <taxon>Plasmodium (Vinckeia)</taxon>
    </lineage>
</organism>
<accession>A0A1C6WEM6</accession>
<dbReference type="AlphaFoldDB" id="A0A1C6WEM6"/>
<evidence type="ECO:0000313" key="2">
    <source>
        <dbReference type="EMBL" id="SBW38297.1"/>
    </source>
</evidence>
<evidence type="ECO:0000313" key="6">
    <source>
        <dbReference type="Proteomes" id="UP000220214"/>
    </source>
</evidence>
<sequence length="275" mass="31497">MIAVILNLAILTFLQHGTSYQQPGINCYHNLIHANTPYQNIKQNEGHLKRILRTIPQGSDDFLHGTTTQVEDELEGINPETHTLLPEYSSPIINEIIRQEYLPQNITNIGNNEAIIINLLTKLANAHANNNDIAINNENLNTIPYLDSDFIMDRLNLIYSMDELCESTVNEMLSQYNILSDEFELTQETRLVIWNQSCRPKLEGFLKIVVASLKNYNMPTPSIEAYVLSIVERSKIEFQFFLNSTRIAMEALNNSNNAHQSSQTETLFFNILYFD</sequence>
<dbReference type="Proteomes" id="UP000516480">
    <property type="component" value="Unassembled WGS sequence"/>
</dbReference>
<evidence type="ECO:0000313" key="5">
    <source>
        <dbReference type="Proteomes" id="UP000219974"/>
    </source>
</evidence>
<evidence type="ECO:0000313" key="3">
    <source>
        <dbReference type="EMBL" id="SCL83108.1"/>
    </source>
</evidence>
<protein>
    <recommendedName>
        <fullName evidence="7">Plasmodium RESA N-terminal domain-containing protein</fullName>
    </recommendedName>
</protein>
<evidence type="ECO:0008006" key="7">
    <source>
        <dbReference type="Google" id="ProtNLM"/>
    </source>
</evidence>
<evidence type="ECO:0000256" key="1">
    <source>
        <dbReference type="SAM" id="SignalP"/>
    </source>
</evidence>
<dbReference type="Proteomes" id="UP000219974">
    <property type="component" value="Unassembled WGS sequence"/>
</dbReference>
<dbReference type="Proteomes" id="UP000220214">
    <property type="component" value="Unassembled WGS sequence"/>
</dbReference>
<feature type="signal peptide" evidence="1">
    <location>
        <begin position="1"/>
        <end position="19"/>
    </location>
</feature>
<dbReference type="EMBL" id="FMIE01000197">
    <property type="protein sequence ID" value="SCL85893.1"/>
    <property type="molecule type" value="Genomic_DNA"/>
</dbReference>
<dbReference type="VEuPathDB" id="PlasmoDB:PBANKA_1465100"/>
<proteinExistence type="predicted"/>
<dbReference type="EMBL" id="FLVA01000208">
    <property type="protein sequence ID" value="SBW38297.1"/>
    <property type="molecule type" value="Genomic_DNA"/>
</dbReference>
<gene>
    <name evidence="2" type="ORF">PBNK65E_000513300</name>
    <name evidence="4" type="ORF">PBNK65NY_000508900</name>
    <name evidence="3" type="ORF">PBSP11RLL_000506000</name>
</gene>
<dbReference type="EMBL" id="FMIH01000138">
    <property type="protein sequence ID" value="SCL83108.1"/>
    <property type="molecule type" value="Genomic_DNA"/>
</dbReference>
<evidence type="ECO:0000313" key="4">
    <source>
        <dbReference type="EMBL" id="SCL85893.1"/>
    </source>
</evidence>
<feature type="chain" id="PRO_5014058221" description="Plasmodium RESA N-terminal domain-containing protein" evidence="1">
    <location>
        <begin position="20"/>
        <end position="275"/>
    </location>
</feature>
<reference evidence="4 5" key="1">
    <citation type="submission" date="2016-08" db="EMBL/GenBank/DDBJ databases">
        <authorList>
            <consortium name="Pathogen Informatics"/>
        </authorList>
    </citation>
    <scope>NUCLEOTIDE SEQUENCE</scope>
    <source>
        <strain evidence="4">NK65 ny</strain>
        <strain evidence="2 6">NK65e</strain>
        <strain evidence="3 5">SP11 RLL</strain>
    </source>
</reference>